<reference evidence="1 2" key="1">
    <citation type="submission" date="2016-06" db="EMBL/GenBank/DDBJ databases">
        <title>The Draft Genome Sequence and Annotation of the Desert Woodrat Neotoma lepida.</title>
        <authorList>
            <person name="Campbell M."/>
            <person name="Oakeson K.F."/>
            <person name="Yandell M."/>
            <person name="Halpert J.R."/>
            <person name="Dearing D."/>
        </authorList>
    </citation>
    <scope>NUCLEOTIDE SEQUENCE [LARGE SCALE GENOMIC DNA]</scope>
    <source>
        <strain evidence="1">417</strain>
        <tissue evidence="1">Liver</tissue>
    </source>
</reference>
<dbReference type="EMBL" id="LZPO01055569">
    <property type="protein sequence ID" value="OBS71752.1"/>
    <property type="molecule type" value="Genomic_DNA"/>
</dbReference>
<feature type="non-terminal residue" evidence="1">
    <location>
        <position position="1"/>
    </location>
</feature>
<feature type="non-terminal residue" evidence="1">
    <location>
        <position position="67"/>
    </location>
</feature>
<dbReference type="Proteomes" id="UP000092124">
    <property type="component" value="Unassembled WGS sequence"/>
</dbReference>
<sequence length="67" mass="7690">PQKAERPEDWESSEWENWAKINELISVGAGRGFQSACDMSGSCDYMVCTGLLRKSPPEKLRHYAWKK</sequence>
<evidence type="ECO:0000313" key="2">
    <source>
        <dbReference type="Proteomes" id="UP000092124"/>
    </source>
</evidence>
<protein>
    <submittedName>
        <fullName evidence="1">Uncharacterized protein</fullName>
    </submittedName>
</protein>
<organism evidence="1 2">
    <name type="scientific">Neotoma lepida</name>
    <name type="common">Desert woodrat</name>
    <dbReference type="NCBI Taxonomy" id="56216"/>
    <lineage>
        <taxon>Eukaryota</taxon>
        <taxon>Metazoa</taxon>
        <taxon>Chordata</taxon>
        <taxon>Craniata</taxon>
        <taxon>Vertebrata</taxon>
        <taxon>Euteleostomi</taxon>
        <taxon>Mammalia</taxon>
        <taxon>Eutheria</taxon>
        <taxon>Euarchontoglires</taxon>
        <taxon>Glires</taxon>
        <taxon>Rodentia</taxon>
        <taxon>Myomorpha</taxon>
        <taxon>Muroidea</taxon>
        <taxon>Cricetidae</taxon>
        <taxon>Neotominae</taxon>
        <taxon>Neotoma</taxon>
    </lineage>
</organism>
<keyword evidence="2" id="KW-1185">Reference proteome</keyword>
<evidence type="ECO:0000313" key="1">
    <source>
        <dbReference type="EMBL" id="OBS71752.1"/>
    </source>
</evidence>
<gene>
    <name evidence="1" type="ORF">A6R68_13669</name>
</gene>
<accession>A0A1A6H2A9</accession>
<proteinExistence type="predicted"/>
<comment type="caution">
    <text evidence="1">The sequence shown here is derived from an EMBL/GenBank/DDBJ whole genome shotgun (WGS) entry which is preliminary data.</text>
</comment>
<dbReference type="AlphaFoldDB" id="A0A1A6H2A9"/>
<name>A0A1A6H2A9_NEOLE</name>